<accession>A0A1V0V0B1</accession>
<sequence>MEREQKFGRLLAVADILGIRVFESGKPSPAEAHMDRFGRRPADTFNRIHKNIMEYSYKFSQKELDLLSKLDEIMNSFDYEQFNNKPLADRYLQQLGAYRHELRKEGY</sequence>
<keyword evidence="1" id="KW-0614">Plasmid</keyword>
<name>A0A1V0V0B1_9BACL</name>
<organism evidence="1 2">
    <name type="scientific">Paenibacillus larvae subsp. pulvifaciens</name>
    <dbReference type="NCBI Taxonomy" id="1477"/>
    <lineage>
        <taxon>Bacteria</taxon>
        <taxon>Bacillati</taxon>
        <taxon>Bacillota</taxon>
        <taxon>Bacilli</taxon>
        <taxon>Bacillales</taxon>
        <taxon>Paenibacillaceae</taxon>
        <taxon>Paenibacillus</taxon>
    </lineage>
</organism>
<protein>
    <submittedName>
        <fullName evidence="1">Uncharacterized protein</fullName>
    </submittedName>
</protein>
<proteinExistence type="predicted"/>
<geneLocation type="plasmid" evidence="2">
    <name>pplp3</name>
</geneLocation>
<dbReference type="EMBL" id="CP020558">
    <property type="protein sequence ID" value="ARF70738.1"/>
    <property type="molecule type" value="Genomic_DNA"/>
</dbReference>
<dbReference type="AlphaFoldDB" id="A0A1V0V0B1"/>
<dbReference type="RefSeq" id="WP_083041719.1">
    <property type="nucleotide sequence ID" value="NZ_CP020558.1"/>
</dbReference>
<dbReference type="Proteomes" id="UP000192727">
    <property type="component" value="Plasmid pPLP3"/>
</dbReference>
<evidence type="ECO:0000313" key="1">
    <source>
        <dbReference type="EMBL" id="ARF70738.1"/>
    </source>
</evidence>
<evidence type="ECO:0000313" key="2">
    <source>
        <dbReference type="Proteomes" id="UP000192727"/>
    </source>
</evidence>
<reference evidence="1 2" key="1">
    <citation type="submission" date="2017-03" db="EMBL/GenBank/DDBJ databases">
        <title>Paenibacillus larvae genome sequencing.</title>
        <authorList>
            <person name="Dingman D.W."/>
        </authorList>
    </citation>
    <scope>NUCLEOTIDE SEQUENCE [LARGE SCALE GENOMIC DNA]</scope>
    <source>
        <strain evidence="1 2">SAG 10367</strain>
        <plasmid evidence="2">pplp3</plasmid>
    </source>
</reference>
<gene>
    <name evidence="1" type="ORF">B7C51_25025</name>
</gene>